<evidence type="ECO:0000313" key="5">
    <source>
        <dbReference type="EMBL" id="KAH6677815.1"/>
    </source>
</evidence>
<dbReference type="OrthoDB" id="2534600at2759"/>
<dbReference type="Gene3D" id="4.10.240.10">
    <property type="entry name" value="Zn(2)-C6 fungal-type DNA-binding domain"/>
    <property type="match status" value="1"/>
</dbReference>
<evidence type="ECO:0000256" key="2">
    <source>
        <dbReference type="ARBA" id="ARBA00023242"/>
    </source>
</evidence>
<dbReference type="InterPro" id="IPR001138">
    <property type="entry name" value="Zn2Cys6_DnaBD"/>
</dbReference>
<sequence length="594" mass="65335">MQTRRHTEQACDRCRRRKIKCDGQSPACGRCVAAQTDCEFNLPVAKRGPKFRRGQAGRPEATVPSPEGSSDRIDNTSSVLPSPLTPGASLLQPREKTPLQTFGPSPSWQPQEYHHQFDDTHLSPIVPFQGQGLGQSLQTPAREAHAALVAEAANVGVSLKDVAEQSLALAVQRFFPFAPCFDPTAARKGIEALLLPSAPDALFTGTPEERLDNVRAYGLITAVCSYNCARASPDQPDRRLALASHFLAASRQALAAHQDDDVQRPDSRSLSIRAQQAASLHYMGRGRLSRYLLGQAFRLAVDMRLDEEASYNGLDLREAQLQRNMFWFLYTSDKSASMMSGTAPMLHNGPVRHAVSSMGVEAVNWDVDLMTEFDPVLYTKEFETQLGQGIALARRIWTLGGEISRIMLVLFQSLELTMTSDETAFQKIADLYLTFCSLPDLLPPCLYNPDAYTDAETDISVLGPRRMMFWMQKADVIATHACLRLILTQQAFRQGCPSLLGMTADPGMLDLKATDLAEGLALAIRELPHESLVANGESLVEKLRQFGVALLEIGERSSNNALRVRARRLLTTLLDTIASLDSKASDDLVPEPSV</sequence>
<dbReference type="InterPro" id="IPR007219">
    <property type="entry name" value="XnlR_reg_dom"/>
</dbReference>
<evidence type="ECO:0000256" key="1">
    <source>
        <dbReference type="ARBA" id="ARBA00022723"/>
    </source>
</evidence>
<dbReference type="PANTHER" id="PTHR31668">
    <property type="entry name" value="GLUCOSE TRANSPORT TRANSCRIPTION REGULATOR RGT1-RELATED-RELATED"/>
    <property type="match status" value="1"/>
</dbReference>
<dbReference type="AlphaFoldDB" id="A0A9P8V6S3"/>
<dbReference type="CDD" id="cd00067">
    <property type="entry name" value="GAL4"/>
    <property type="match status" value="1"/>
</dbReference>
<dbReference type="GO" id="GO:0008270">
    <property type="term" value="F:zinc ion binding"/>
    <property type="evidence" value="ECO:0007669"/>
    <property type="project" value="InterPro"/>
</dbReference>
<dbReference type="SMART" id="SM00906">
    <property type="entry name" value="Fungal_trans"/>
    <property type="match status" value="1"/>
</dbReference>
<evidence type="ECO:0000256" key="3">
    <source>
        <dbReference type="SAM" id="MobiDB-lite"/>
    </source>
</evidence>
<feature type="domain" description="Zn(2)-C6 fungal-type" evidence="4">
    <location>
        <begin position="10"/>
        <end position="40"/>
    </location>
</feature>
<comment type="caution">
    <text evidence="5">The sequence shown here is derived from an EMBL/GenBank/DDBJ whole genome shotgun (WGS) entry which is preliminary data.</text>
</comment>
<organism evidence="5 6">
    <name type="scientific">Plectosphaerella plurivora</name>
    <dbReference type="NCBI Taxonomy" id="936078"/>
    <lineage>
        <taxon>Eukaryota</taxon>
        <taxon>Fungi</taxon>
        <taxon>Dikarya</taxon>
        <taxon>Ascomycota</taxon>
        <taxon>Pezizomycotina</taxon>
        <taxon>Sordariomycetes</taxon>
        <taxon>Hypocreomycetidae</taxon>
        <taxon>Glomerellales</taxon>
        <taxon>Plectosphaerellaceae</taxon>
        <taxon>Plectosphaerella</taxon>
    </lineage>
</organism>
<keyword evidence="1" id="KW-0479">Metal-binding</keyword>
<dbReference type="Pfam" id="PF00172">
    <property type="entry name" value="Zn_clus"/>
    <property type="match status" value="1"/>
</dbReference>
<keyword evidence="6" id="KW-1185">Reference proteome</keyword>
<feature type="region of interest" description="Disordered" evidence="3">
    <location>
        <begin position="49"/>
        <end position="91"/>
    </location>
</feature>
<evidence type="ECO:0000313" key="6">
    <source>
        <dbReference type="Proteomes" id="UP000770015"/>
    </source>
</evidence>
<dbReference type="InterPro" id="IPR036864">
    <property type="entry name" value="Zn2-C6_fun-type_DNA-bd_sf"/>
</dbReference>
<dbReference type="SUPFAM" id="SSF57701">
    <property type="entry name" value="Zn2/Cys6 DNA-binding domain"/>
    <property type="match status" value="1"/>
</dbReference>
<dbReference type="InterPro" id="IPR050797">
    <property type="entry name" value="Carb_Metab_Trans_Reg"/>
</dbReference>
<dbReference type="SMART" id="SM00066">
    <property type="entry name" value="GAL4"/>
    <property type="match status" value="1"/>
</dbReference>
<gene>
    <name evidence="5" type="ORF">F5X68DRAFT_245530</name>
</gene>
<dbReference type="Pfam" id="PF04082">
    <property type="entry name" value="Fungal_trans"/>
    <property type="match status" value="1"/>
</dbReference>
<dbReference type="GO" id="GO:0003677">
    <property type="term" value="F:DNA binding"/>
    <property type="evidence" value="ECO:0007669"/>
    <property type="project" value="InterPro"/>
</dbReference>
<dbReference type="EMBL" id="JAGSXJ010000022">
    <property type="protein sequence ID" value="KAH6677815.1"/>
    <property type="molecule type" value="Genomic_DNA"/>
</dbReference>
<name>A0A9P8V6S3_9PEZI</name>
<dbReference type="Proteomes" id="UP000770015">
    <property type="component" value="Unassembled WGS sequence"/>
</dbReference>
<protein>
    <recommendedName>
        <fullName evidence="4">Zn(2)-C6 fungal-type domain-containing protein</fullName>
    </recommendedName>
</protein>
<evidence type="ECO:0000259" key="4">
    <source>
        <dbReference type="PROSITE" id="PS50048"/>
    </source>
</evidence>
<reference evidence="5" key="1">
    <citation type="journal article" date="2021" name="Nat. Commun.">
        <title>Genetic determinants of endophytism in the Arabidopsis root mycobiome.</title>
        <authorList>
            <person name="Mesny F."/>
            <person name="Miyauchi S."/>
            <person name="Thiergart T."/>
            <person name="Pickel B."/>
            <person name="Atanasova L."/>
            <person name="Karlsson M."/>
            <person name="Huettel B."/>
            <person name="Barry K.W."/>
            <person name="Haridas S."/>
            <person name="Chen C."/>
            <person name="Bauer D."/>
            <person name="Andreopoulos W."/>
            <person name="Pangilinan J."/>
            <person name="LaButti K."/>
            <person name="Riley R."/>
            <person name="Lipzen A."/>
            <person name="Clum A."/>
            <person name="Drula E."/>
            <person name="Henrissat B."/>
            <person name="Kohler A."/>
            <person name="Grigoriev I.V."/>
            <person name="Martin F.M."/>
            <person name="Hacquard S."/>
        </authorList>
    </citation>
    <scope>NUCLEOTIDE SEQUENCE</scope>
    <source>
        <strain evidence="5">MPI-SDFR-AT-0117</strain>
    </source>
</reference>
<dbReference type="CDD" id="cd12148">
    <property type="entry name" value="fungal_TF_MHR"/>
    <property type="match status" value="1"/>
</dbReference>
<dbReference type="PANTHER" id="PTHR31668:SF30">
    <property type="entry name" value="ZN(II)2CYS6 TRANSCRIPTION FACTOR (EUROFUNG)"/>
    <property type="match status" value="1"/>
</dbReference>
<dbReference type="GO" id="GO:0000981">
    <property type="term" value="F:DNA-binding transcription factor activity, RNA polymerase II-specific"/>
    <property type="evidence" value="ECO:0007669"/>
    <property type="project" value="InterPro"/>
</dbReference>
<proteinExistence type="predicted"/>
<accession>A0A9P8V6S3</accession>
<dbReference type="PROSITE" id="PS50048">
    <property type="entry name" value="ZN2_CY6_FUNGAL_2"/>
    <property type="match status" value="1"/>
</dbReference>
<dbReference type="GO" id="GO:0006351">
    <property type="term" value="P:DNA-templated transcription"/>
    <property type="evidence" value="ECO:0007669"/>
    <property type="project" value="InterPro"/>
</dbReference>
<keyword evidence="2" id="KW-0539">Nucleus</keyword>
<dbReference type="PROSITE" id="PS00463">
    <property type="entry name" value="ZN2_CY6_FUNGAL_1"/>
    <property type="match status" value="1"/>
</dbReference>